<keyword evidence="1" id="KW-0813">Transport</keyword>
<dbReference type="OrthoDB" id="287041at2759"/>
<keyword evidence="4" id="KW-1185">Reference proteome</keyword>
<keyword evidence="1" id="KW-0811">Translocation</keyword>
<proteinExistence type="inferred from homology"/>
<dbReference type="AlphaFoldDB" id="A0A1J4JA10"/>
<dbReference type="GO" id="GO:0015031">
    <property type="term" value="P:protein transport"/>
    <property type="evidence" value="ECO:0007669"/>
    <property type="project" value="UniProtKB-KW"/>
</dbReference>
<dbReference type="GO" id="GO:0005744">
    <property type="term" value="C:TIM23 mitochondrial import inner membrane translocase complex"/>
    <property type="evidence" value="ECO:0007669"/>
    <property type="project" value="UniProtKB-UniRule"/>
</dbReference>
<comment type="similarity">
    <text evidence="1">Belongs to the TIM50 family.</text>
</comment>
<dbReference type="VEuPathDB" id="TrichDB:TRFO_10198"/>
<dbReference type="RefSeq" id="XP_068349159.1">
    <property type="nucleotide sequence ID" value="XM_068495295.1"/>
</dbReference>
<reference evidence="3" key="1">
    <citation type="submission" date="2016-10" db="EMBL/GenBank/DDBJ databases">
        <authorList>
            <person name="Benchimol M."/>
            <person name="Almeida L.G."/>
            <person name="Vasconcelos A.T."/>
            <person name="Perreira-Neves A."/>
            <person name="Rosa I.A."/>
            <person name="Tasca T."/>
            <person name="Bogo M.R."/>
            <person name="de Souza W."/>
        </authorList>
    </citation>
    <scope>NUCLEOTIDE SEQUENCE [LARGE SCALE GENOMIC DNA]</scope>
    <source>
        <strain evidence="3">K</strain>
    </source>
</reference>
<accession>A0A1J4JA10</accession>
<dbReference type="InterPro" id="IPR036412">
    <property type="entry name" value="HAD-like_sf"/>
</dbReference>
<evidence type="ECO:0000259" key="2">
    <source>
        <dbReference type="PROSITE" id="PS50969"/>
    </source>
</evidence>
<comment type="caution">
    <text evidence="3">The sequence shown here is derived from an EMBL/GenBank/DDBJ whole genome shotgun (WGS) entry which is preliminary data.</text>
</comment>
<dbReference type="SUPFAM" id="SSF56784">
    <property type="entry name" value="HAD-like"/>
    <property type="match status" value="1"/>
</dbReference>
<dbReference type="EMBL" id="MLAK01001204">
    <property type="protein sequence ID" value="OHS96022.1"/>
    <property type="molecule type" value="Genomic_DNA"/>
</dbReference>
<sequence length="231" mass="26934">MAQRSLTQMTLPKVQMAHVGTYEGYTPRFSPNKFSKLQKLIHKKKLHFYKPPPLPKNGQKTLVLDMDETLVHASLFPPHPSVNYFTLDDGTIVYTRPGLDEFINFAVNHFEVFIYTYAERCYAEPVLDIIAPMIDEDHRLYRDSCIVKKDIVIKDLTMLNRNLNKLIFVDDNDMYLKTNKENTIVIPMWKGIPNDKALTEWLIPILQTCINSSDVRDVIKSVENRVRRYTL</sequence>
<dbReference type="Pfam" id="PF03031">
    <property type="entry name" value="NIF"/>
    <property type="match status" value="1"/>
</dbReference>
<comment type="function">
    <text evidence="1">Essential component of the TIM23 complex, a complex that mediates the translocation of transit peptide-containing proteins across the mitochondrial inner membrane.</text>
</comment>
<comment type="subunit">
    <text evidence="1">Component of the TIM23 complex.</text>
</comment>
<gene>
    <name evidence="3" type="ORF">TRFO_10198</name>
</gene>
<keyword evidence="1" id="KW-0496">Mitochondrion</keyword>
<feature type="domain" description="FCP1 homology" evidence="2">
    <location>
        <begin position="55"/>
        <end position="209"/>
    </location>
</feature>
<evidence type="ECO:0000256" key="1">
    <source>
        <dbReference type="RuleBase" id="RU365079"/>
    </source>
</evidence>
<dbReference type="GeneID" id="94829999"/>
<dbReference type="PROSITE" id="PS50969">
    <property type="entry name" value="FCP1"/>
    <property type="match status" value="1"/>
</dbReference>
<dbReference type="CDD" id="cd07521">
    <property type="entry name" value="HAD_FCP1-like"/>
    <property type="match status" value="1"/>
</dbReference>
<name>A0A1J4JA10_9EUKA</name>
<organism evidence="3 4">
    <name type="scientific">Tritrichomonas foetus</name>
    <dbReference type="NCBI Taxonomy" id="1144522"/>
    <lineage>
        <taxon>Eukaryota</taxon>
        <taxon>Metamonada</taxon>
        <taxon>Parabasalia</taxon>
        <taxon>Tritrichomonadida</taxon>
        <taxon>Tritrichomonadidae</taxon>
        <taxon>Tritrichomonas</taxon>
    </lineage>
</organism>
<dbReference type="InterPro" id="IPR004274">
    <property type="entry name" value="FCP1_dom"/>
</dbReference>
<evidence type="ECO:0000313" key="3">
    <source>
        <dbReference type="EMBL" id="OHS96022.1"/>
    </source>
</evidence>
<dbReference type="InterPro" id="IPR023214">
    <property type="entry name" value="HAD_sf"/>
</dbReference>
<dbReference type="Gene3D" id="3.40.50.1000">
    <property type="entry name" value="HAD superfamily/HAD-like"/>
    <property type="match status" value="1"/>
</dbReference>
<keyword evidence="1" id="KW-0653">Protein transport</keyword>
<dbReference type="PANTHER" id="PTHR12210">
    <property type="entry name" value="DULLARD PROTEIN PHOSPHATASE"/>
    <property type="match status" value="1"/>
</dbReference>
<dbReference type="SMART" id="SM00577">
    <property type="entry name" value="CPDc"/>
    <property type="match status" value="1"/>
</dbReference>
<comment type="subcellular location">
    <subcellularLocation>
        <location evidence="1">Mitochondrion inner membrane</location>
        <topology evidence="1">Single-pass membrane protein</topology>
    </subcellularLocation>
</comment>
<dbReference type="InterPro" id="IPR050365">
    <property type="entry name" value="TIM50"/>
</dbReference>
<dbReference type="Proteomes" id="UP000179807">
    <property type="component" value="Unassembled WGS sequence"/>
</dbReference>
<keyword evidence="1" id="KW-0809">Transit peptide</keyword>
<evidence type="ECO:0000313" key="4">
    <source>
        <dbReference type="Proteomes" id="UP000179807"/>
    </source>
</evidence>
<protein>
    <recommendedName>
        <fullName evidence="1">Mitochondrial import inner membrane translocase subunit TIM50</fullName>
    </recommendedName>
</protein>